<dbReference type="InterPro" id="IPR023753">
    <property type="entry name" value="FAD/NAD-binding_dom"/>
</dbReference>
<dbReference type="InterPro" id="IPR004099">
    <property type="entry name" value="Pyr_nucl-diS_OxRdtase_dimer"/>
</dbReference>
<comment type="similarity">
    <text evidence="2">Belongs to the class-III pyridine nucleotide-disulfide oxidoreductase family.</text>
</comment>
<dbReference type="PRINTS" id="PR00411">
    <property type="entry name" value="PNDRDTASEI"/>
</dbReference>
<dbReference type="InterPro" id="IPR001763">
    <property type="entry name" value="Rhodanese-like_dom"/>
</dbReference>
<accession>A0A7Y0L6C0</accession>
<evidence type="ECO:0000256" key="4">
    <source>
        <dbReference type="ARBA" id="ARBA00022827"/>
    </source>
</evidence>
<dbReference type="PROSITE" id="PS50206">
    <property type="entry name" value="RHODANESE_3"/>
    <property type="match status" value="1"/>
</dbReference>
<gene>
    <name evidence="8" type="ORF">HIJ39_10270</name>
</gene>
<name>A0A7Y0L6C0_9FIRM</name>
<dbReference type="GO" id="GO:0016491">
    <property type="term" value="F:oxidoreductase activity"/>
    <property type="evidence" value="ECO:0007669"/>
    <property type="project" value="UniProtKB-KW"/>
</dbReference>
<comment type="caution">
    <text evidence="8">The sequence shown here is derived from an EMBL/GenBank/DDBJ whole genome shotgun (WGS) entry which is preliminary data.</text>
</comment>
<keyword evidence="4" id="KW-0274">FAD</keyword>
<dbReference type="SUPFAM" id="SSF52821">
    <property type="entry name" value="Rhodanese/Cell cycle control phosphatase"/>
    <property type="match status" value="1"/>
</dbReference>
<dbReference type="PANTHER" id="PTHR43429">
    <property type="entry name" value="PYRIDINE NUCLEOTIDE-DISULFIDE OXIDOREDUCTASE DOMAIN-CONTAINING"/>
    <property type="match status" value="1"/>
</dbReference>
<dbReference type="InterPro" id="IPR050260">
    <property type="entry name" value="FAD-bd_OxRdtase"/>
</dbReference>
<dbReference type="RefSeq" id="WP_169099339.1">
    <property type="nucleotide sequence ID" value="NZ_JABBVZ010000029.1"/>
</dbReference>
<evidence type="ECO:0000256" key="3">
    <source>
        <dbReference type="ARBA" id="ARBA00022630"/>
    </source>
</evidence>
<keyword evidence="3" id="KW-0285">Flavoprotein</keyword>
<dbReference type="Pfam" id="PF02852">
    <property type="entry name" value="Pyr_redox_dim"/>
    <property type="match status" value="1"/>
</dbReference>
<protein>
    <submittedName>
        <fullName evidence="8">FAD-dependent oxidoreductase</fullName>
    </submittedName>
</protein>
<dbReference type="InterPro" id="IPR036188">
    <property type="entry name" value="FAD/NAD-bd_sf"/>
</dbReference>
<dbReference type="Pfam" id="PF07992">
    <property type="entry name" value="Pyr_redox_2"/>
    <property type="match status" value="1"/>
</dbReference>
<feature type="domain" description="Rhodanese" evidence="7">
    <location>
        <begin position="464"/>
        <end position="553"/>
    </location>
</feature>
<dbReference type="InterPro" id="IPR016156">
    <property type="entry name" value="FAD/NAD-linked_Rdtase_dimer_sf"/>
</dbReference>
<dbReference type="Gene3D" id="3.50.50.60">
    <property type="entry name" value="FAD/NAD(P)-binding domain"/>
    <property type="match status" value="2"/>
</dbReference>
<dbReference type="SMART" id="SM00450">
    <property type="entry name" value="RHOD"/>
    <property type="match status" value="1"/>
</dbReference>
<reference evidence="8 9" key="1">
    <citation type="submission" date="2020-04" db="EMBL/GenBank/DDBJ databases">
        <authorList>
            <person name="Zhang R."/>
            <person name="Schippers A."/>
        </authorList>
    </citation>
    <scope>NUCLEOTIDE SEQUENCE [LARGE SCALE GENOMIC DNA]</scope>
    <source>
        <strain evidence="8 9">DSM 109850</strain>
    </source>
</reference>
<evidence type="ECO:0000313" key="9">
    <source>
        <dbReference type="Proteomes" id="UP000533476"/>
    </source>
</evidence>
<comment type="cofactor">
    <cofactor evidence="1">
        <name>FAD</name>
        <dbReference type="ChEBI" id="CHEBI:57692"/>
    </cofactor>
</comment>
<evidence type="ECO:0000256" key="2">
    <source>
        <dbReference type="ARBA" id="ARBA00009130"/>
    </source>
</evidence>
<keyword evidence="9" id="KW-1185">Reference proteome</keyword>
<proteinExistence type="inferred from homology"/>
<evidence type="ECO:0000256" key="5">
    <source>
        <dbReference type="ARBA" id="ARBA00023002"/>
    </source>
</evidence>
<dbReference type="SUPFAM" id="SSF55424">
    <property type="entry name" value="FAD/NAD-linked reductases, dimerisation (C-terminal) domain"/>
    <property type="match status" value="1"/>
</dbReference>
<keyword evidence="6" id="KW-0676">Redox-active center</keyword>
<dbReference type="Proteomes" id="UP000533476">
    <property type="component" value="Unassembled WGS sequence"/>
</dbReference>
<evidence type="ECO:0000259" key="7">
    <source>
        <dbReference type="PROSITE" id="PS50206"/>
    </source>
</evidence>
<dbReference type="SUPFAM" id="SSF51905">
    <property type="entry name" value="FAD/NAD(P)-binding domain"/>
    <property type="match status" value="2"/>
</dbReference>
<evidence type="ECO:0000313" key="8">
    <source>
        <dbReference type="EMBL" id="NMP22734.1"/>
    </source>
</evidence>
<evidence type="ECO:0000256" key="6">
    <source>
        <dbReference type="ARBA" id="ARBA00023284"/>
    </source>
</evidence>
<sequence length="556" mass="59714">MRIAIIGGVAGGASAATRARRLNENADITIFEKGPYVSYANCGLPYYVGRQIATPDALLLETPESLWDRFRIRVHVNTEVTDIDLTTKRLRFVQSGQAAHWAFDQLILAPGSTPIVPKLPGMDRPDVFLLRTVPDALRLREYLDQNSIHHAAVIGAGFIGLEMAEVLRHRGLEVTLVDQAAHVLPPVDSDIAGFLESRMPDLGIQLALSNTIMGIRGAVGHPIVDLSSGPSLTTDLVVMGLGVRPSLQLARSMGLALGTTGAVQVNHRMQTSHPDVYAAGDAVEKRDLVTGNPRWWPLAGVANKEGRVAGTNAAGGNATLNGALGTGIVRLAPFVVGVTGLTEKVAERDHIPYRLLHTIRGHHAGYYPGARDVLIKLLYDPASGRILGAQAAGEEGVDKRIDVIATAIHARMTVDDLGELDLAYAPPVGAAKDPVIIAGMAAANHYQELVENVSAGHLEEWLNSARPPFLLDVRDSHETSESGMIAGAKNIPLNDLRSRLDEVPNDSPVVVYCRSGHRSYLAARILRQTGRSAVFNLSGGFIVWGLTHPEESRMPV</sequence>
<dbReference type="EMBL" id="JABBVZ010000029">
    <property type="protein sequence ID" value="NMP22734.1"/>
    <property type="molecule type" value="Genomic_DNA"/>
</dbReference>
<dbReference type="Pfam" id="PF00581">
    <property type="entry name" value="Rhodanese"/>
    <property type="match status" value="1"/>
</dbReference>
<dbReference type="PRINTS" id="PR00368">
    <property type="entry name" value="FADPNR"/>
</dbReference>
<evidence type="ECO:0000256" key="1">
    <source>
        <dbReference type="ARBA" id="ARBA00001974"/>
    </source>
</evidence>
<dbReference type="PANTHER" id="PTHR43429:SF1">
    <property type="entry name" value="NAD(P)H SULFUR OXIDOREDUCTASE (COA-DEPENDENT)"/>
    <property type="match status" value="1"/>
</dbReference>
<dbReference type="InterPro" id="IPR036873">
    <property type="entry name" value="Rhodanese-like_dom_sf"/>
</dbReference>
<dbReference type="AlphaFoldDB" id="A0A7Y0L6C0"/>
<keyword evidence="5" id="KW-0560">Oxidoreductase</keyword>
<dbReference type="Gene3D" id="3.40.250.10">
    <property type="entry name" value="Rhodanese-like domain"/>
    <property type="match status" value="1"/>
</dbReference>
<organism evidence="8 9">
    <name type="scientific">Sulfobacillus harzensis</name>
    <dbReference type="NCBI Taxonomy" id="2729629"/>
    <lineage>
        <taxon>Bacteria</taxon>
        <taxon>Bacillati</taxon>
        <taxon>Bacillota</taxon>
        <taxon>Clostridia</taxon>
        <taxon>Eubacteriales</taxon>
        <taxon>Clostridiales Family XVII. Incertae Sedis</taxon>
        <taxon>Sulfobacillus</taxon>
    </lineage>
</organism>